<evidence type="ECO:0000256" key="13">
    <source>
        <dbReference type="SAM" id="MobiDB-lite"/>
    </source>
</evidence>
<dbReference type="GO" id="GO:0000776">
    <property type="term" value="C:kinetochore"/>
    <property type="evidence" value="ECO:0007669"/>
    <property type="project" value="UniProtKB-KW"/>
</dbReference>
<dbReference type="FunFam" id="1.10.20.10:FF:000106">
    <property type="entry name" value="Centromeric histone 3"/>
    <property type="match status" value="1"/>
</dbReference>
<evidence type="ECO:0000256" key="10">
    <source>
        <dbReference type="ARBA" id="ARBA00072323"/>
    </source>
</evidence>
<dbReference type="EMBL" id="JBAMMX010000022">
    <property type="protein sequence ID" value="KAK6918254.1"/>
    <property type="molecule type" value="Genomic_DNA"/>
</dbReference>
<keyword evidence="5" id="KW-0995">Kinetochore</keyword>
<dbReference type="SUPFAM" id="SSF47113">
    <property type="entry name" value="Histone-fold"/>
    <property type="match status" value="1"/>
</dbReference>
<comment type="caution">
    <text evidence="15">The sequence shown here is derived from an EMBL/GenBank/DDBJ whole genome shotgun (WGS) entry which is preliminary data.</text>
</comment>
<evidence type="ECO:0000256" key="4">
    <source>
        <dbReference type="ARBA" id="ARBA00022481"/>
    </source>
</evidence>
<dbReference type="PANTHER" id="PTHR11426">
    <property type="entry name" value="HISTONE H3"/>
    <property type="match status" value="1"/>
</dbReference>
<evidence type="ECO:0000256" key="5">
    <source>
        <dbReference type="ARBA" id="ARBA00022838"/>
    </source>
</evidence>
<dbReference type="Pfam" id="PF00125">
    <property type="entry name" value="Histone"/>
    <property type="match status" value="1"/>
</dbReference>
<evidence type="ECO:0000256" key="3">
    <source>
        <dbReference type="ARBA" id="ARBA00022454"/>
    </source>
</evidence>
<name>A0AAN8YX02_9MAGN</name>
<keyword evidence="16" id="KW-1185">Reference proteome</keyword>
<evidence type="ECO:0000256" key="2">
    <source>
        <dbReference type="ARBA" id="ARBA00010343"/>
    </source>
</evidence>
<dbReference type="InterPro" id="IPR009072">
    <property type="entry name" value="Histone-fold"/>
</dbReference>
<evidence type="ECO:0000313" key="16">
    <source>
        <dbReference type="Proteomes" id="UP001370490"/>
    </source>
</evidence>
<dbReference type="Gene3D" id="3.10.20.90">
    <property type="entry name" value="Phosphatidylinositol 3-kinase Catalytic Subunit, Chain A, domain 1"/>
    <property type="match status" value="1"/>
</dbReference>
<evidence type="ECO:0000256" key="12">
    <source>
        <dbReference type="ARBA" id="ARBA00083474"/>
    </source>
</evidence>
<sequence length="230" mass="25685">MARTKHTAARQSKRQKSIPPTPSRVTRSSPRSAARDGSSRRTATDAPQSSQRGGQRKPHRYRPGTVALREIRHFQKSVELLIPAAPFIRTVKEISNFYAPDVSRWTAEALVALQEAAEDFLVGLFEDAMLCALHAKRVTLMKKDFELARRLGGKGRPWSGPHDEINISVKTLKGKTITLEIESSDTYPRRTKLIRDTGPFNHGHGRPVVPFLLLPNALPGRSKQALHFAL</sequence>
<reference evidence="15 16" key="1">
    <citation type="submission" date="2023-12" db="EMBL/GenBank/DDBJ databases">
        <title>A high-quality genome assembly for Dillenia turbinata (Dilleniales).</title>
        <authorList>
            <person name="Chanderbali A."/>
        </authorList>
    </citation>
    <scope>NUCLEOTIDE SEQUENCE [LARGE SCALE GENOMIC DNA]</scope>
    <source>
        <strain evidence="15">LSX21</strain>
        <tissue evidence="15">Leaf</tissue>
    </source>
</reference>
<keyword evidence="8" id="KW-0544">Nucleosome core</keyword>
<dbReference type="GO" id="GO:0003677">
    <property type="term" value="F:DNA binding"/>
    <property type="evidence" value="ECO:0007669"/>
    <property type="project" value="UniProtKB-KW"/>
</dbReference>
<feature type="domain" description="Core Histone H2A/H2B/H3" evidence="14">
    <location>
        <begin position="63"/>
        <end position="151"/>
    </location>
</feature>
<keyword evidence="7" id="KW-0238">DNA-binding</keyword>
<keyword evidence="4" id="KW-0488">Methylation</keyword>
<feature type="region of interest" description="Disordered" evidence="13">
    <location>
        <begin position="1"/>
        <end position="62"/>
    </location>
</feature>
<proteinExistence type="inferred from homology"/>
<evidence type="ECO:0000256" key="11">
    <source>
        <dbReference type="ARBA" id="ARBA00075700"/>
    </source>
</evidence>
<feature type="compositionally biased region" description="Basic residues" evidence="13">
    <location>
        <begin position="1"/>
        <end position="16"/>
    </location>
</feature>
<dbReference type="AlphaFoldDB" id="A0AAN8YX02"/>
<dbReference type="Proteomes" id="UP001370490">
    <property type="component" value="Unassembled WGS sequence"/>
</dbReference>
<organism evidence="15 16">
    <name type="scientific">Dillenia turbinata</name>
    <dbReference type="NCBI Taxonomy" id="194707"/>
    <lineage>
        <taxon>Eukaryota</taxon>
        <taxon>Viridiplantae</taxon>
        <taxon>Streptophyta</taxon>
        <taxon>Embryophyta</taxon>
        <taxon>Tracheophyta</taxon>
        <taxon>Spermatophyta</taxon>
        <taxon>Magnoliopsida</taxon>
        <taxon>eudicotyledons</taxon>
        <taxon>Gunneridae</taxon>
        <taxon>Pentapetalae</taxon>
        <taxon>Dilleniales</taxon>
        <taxon>Dilleniaceae</taxon>
        <taxon>Dillenia</taxon>
    </lineage>
</organism>
<keyword evidence="3" id="KW-0158">Chromosome</keyword>
<evidence type="ECO:0000256" key="9">
    <source>
        <dbReference type="ARBA" id="ARBA00023328"/>
    </source>
</evidence>
<dbReference type="GO" id="GO:0046982">
    <property type="term" value="F:protein heterodimerization activity"/>
    <property type="evidence" value="ECO:0007669"/>
    <property type="project" value="InterPro"/>
</dbReference>
<evidence type="ECO:0000259" key="14">
    <source>
        <dbReference type="Pfam" id="PF00125"/>
    </source>
</evidence>
<dbReference type="InterPro" id="IPR000164">
    <property type="entry name" value="Histone_H3/CENP-A"/>
</dbReference>
<feature type="compositionally biased region" description="Low complexity" evidence="13">
    <location>
        <begin position="23"/>
        <end position="32"/>
    </location>
</feature>
<dbReference type="GO" id="GO:0000786">
    <property type="term" value="C:nucleosome"/>
    <property type="evidence" value="ECO:0007669"/>
    <property type="project" value="UniProtKB-KW"/>
</dbReference>
<dbReference type="CDD" id="cd22911">
    <property type="entry name" value="HFD_H3"/>
    <property type="match status" value="1"/>
</dbReference>
<evidence type="ECO:0000256" key="6">
    <source>
        <dbReference type="ARBA" id="ARBA00022990"/>
    </source>
</evidence>
<gene>
    <name evidence="15" type="ORF">RJ641_016676</name>
</gene>
<dbReference type="GO" id="GO:0030527">
    <property type="term" value="F:structural constituent of chromatin"/>
    <property type="evidence" value="ECO:0007669"/>
    <property type="project" value="InterPro"/>
</dbReference>
<feature type="compositionally biased region" description="Basic and acidic residues" evidence="13">
    <location>
        <begin position="33"/>
        <end position="43"/>
    </location>
</feature>
<evidence type="ECO:0000256" key="8">
    <source>
        <dbReference type="ARBA" id="ARBA00023269"/>
    </source>
</evidence>
<evidence type="ECO:0000313" key="15">
    <source>
        <dbReference type="EMBL" id="KAK6918254.1"/>
    </source>
</evidence>
<accession>A0AAN8YX02</accession>
<comment type="subcellular location">
    <subcellularLocation>
        <location evidence="1">Chromosome</location>
        <location evidence="1">Centromere</location>
        <location evidence="1">Kinetochore</location>
    </subcellularLocation>
</comment>
<evidence type="ECO:0000256" key="7">
    <source>
        <dbReference type="ARBA" id="ARBA00023125"/>
    </source>
</evidence>
<comment type="similarity">
    <text evidence="2">Belongs to the histone H3 family.</text>
</comment>
<dbReference type="Gene3D" id="1.10.20.10">
    <property type="entry name" value="Histone, subunit A"/>
    <property type="match status" value="1"/>
</dbReference>
<dbReference type="InterPro" id="IPR007125">
    <property type="entry name" value="H2A/H2B/H3"/>
</dbReference>
<keyword evidence="6" id="KW-0007">Acetylation</keyword>
<keyword evidence="9" id="KW-0137">Centromere</keyword>
<protein>
    <recommendedName>
        <fullName evidence="10">Histone H3-like centromeric protein CENH3</fullName>
    </recommendedName>
    <alternativeName>
        <fullName evidence="12">Centromeric histone CENH3</fullName>
    </alternativeName>
    <alternativeName>
        <fullName evidence="11">Centromeric histone H3</fullName>
    </alternativeName>
</protein>
<dbReference type="SMART" id="SM00428">
    <property type="entry name" value="H3"/>
    <property type="match status" value="1"/>
</dbReference>
<evidence type="ECO:0000256" key="1">
    <source>
        <dbReference type="ARBA" id="ARBA00004629"/>
    </source>
</evidence>